<dbReference type="EMBL" id="CACRSZ010000001">
    <property type="protein sequence ID" value="VYS73899.1"/>
    <property type="molecule type" value="Genomic_DNA"/>
</dbReference>
<dbReference type="AlphaFoldDB" id="A0A6N2R0S5"/>
<protein>
    <submittedName>
        <fullName evidence="1">Uncharacterized protein</fullName>
    </submittedName>
</protein>
<organism evidence="1">
    <name type="scientific">Bacteroides faecis</name>
    <dbReference type="NCBI Taxonomy" id="674529"/>
    <lineage>
        <taxon>Bacteria</taxon>
        <taxon>Pseudomonadati</taxon>
        <taxon>Bacteroidota</taxon>
        <taxon>Bacteroidia</taxon>
        <taxon>Bacteroidales</taxon>
        <taxon>Bacteroidaceae</taxon>
        <taxon>Bacteroides</taxon>
    </lineage>
</organism>
<reference evidence="1" key="1">
    <citation type="submission" date="2019-11" db="EMBL/GenBank/DDBJ databases">
        <authorList>
            <person name="Feng L."/>
        </authorList>
    </citation>
    <scope>NUCLEOTIDE SEQUENCE</scope>
    <source>
        <strain evidence="1">BfaecisLFYP10</strain>
    </source>
</reference>
<proteinExistence type="predicted"/>
<evidence type="ECO:0000313" key="1">
    <source>
        <dbReference type="EMBL" id="VYS73899.1"/>
    </source>
</evidence>
<dbReference type="RefSeq" id="WP_156729210.1">
    <property type="nucleotide sequence ID" value="NZ_CACRSZ010000001.1"/>
</dbReference>
<accession>A0A6N2R0S5</accession>
<sequence length="139" mass="15517">MGQKEFFGVKENSEKLLYVRRGDNNEVLITKAVNGQIIEEEDTVHLDYEEARKLGIQLLKLANKELPKSGVDLKAESFVDKITIYQGINPDETPANLAVITIDESDEARQVREDSGEEPGFSIEGEELEKLISALAKIV</sequence>
<name>A0A6N2R0S5_9BACE</name>
<gene>
    <name evidence="1" type="ORF">BFLFYP10_00116</name>
</gene>